<dbReference type="AlphaFoldDB" id="A0A6M3XRY1"/>
<feature type="compositionally biased region" description="Polar residues" evidence="1">
    <location>
        <begin position="1"/>
        <end position="10"/>
    </location>
</feature>
<protein>
    <submittedName>
        <fullName evidence="2">Uncharacterized protein</fullName>
    </submittedName>
</protein>
<feature type="region of interest" description="Disordered" evidence="1">
    <location>
        <begin position="1"/>
        <end position="20"/>
    </location>
</feature>
<proteinExistence type="predicted"/>
<organism evidence="2">
    <name type="scientific">viral metagenome</name>
    <dbReference type="NCBI Taxonomy" id="1070528"/>
    <lineage>
        <taxon>unclassified sequences</taxon>
        <taxon>metagenomes</taxon>
        <taxon>organismal metagenomes</taxon>
    </lineage>
</organism>
<feature type="compositionally biased region" description="Basic and acidic residues" evidence="1">
    <location>
        <begin position="243"/>
        <end position="270"/>
    </location>
</feature>
<name>A0A6M3XRY1_9ZZZZ</name>
<gene>
    <name evidence="2" type="ORF">TM448B01983_0009</name>
</gene>
<accession>A0A6M3XRY1</accession>
<dbReference type="EMBL" id="MT144858">
    <property type="protein sequence ID" value="QJI00523.1"/>
    <property type="molecule type" value="Genomic_DNA"/>
</dbReference>
<feature type="region of interest" description="Disordered" evidence="1">
    <location>
        <begin position="234"/>
        <end position="270"/>
    </location>
</feature>
<reference evidence="2" key="1">
    <citation type="submission" date="2020-03" db="EMBL/GenBank/DDBJ databases">
        <title>The deep terrestrial virosphere.</title>
        <authorList>
            <person name="Holmfeldt K."/>
            <person name="Nilsson E."/>
            <person name="Simone D."/>
            <person name="Lopez-Fernandez M."/>
            <person name="Wu X."/>
            <person name="de Brujin I."/>
            <person name="Lundin D."/>
            <person name="Andersson A."/>
            <person name="Bertilsson S."/>
            <person name="Dopson M."/>
        </authorList>
    </citation>
    <scope>NUCLEOTIDE SEQUENCE</scope>
    <source>
        <strain evidence="2">TM448B01983</strain>
    </source>
</reference>
<evidence type="ECO:0000256" key="1">
    <source>
        <dbReference type="SAM" id="MobiDB-lite"/>
    </source>
</evidence>
<sequence length="476" mass="53636">MRIPGSQRTETIPGGANVAPISPAAAAAPYQALAGMGEAVSGLGEILQKRQQKMQEERDYLDAINAQMELEDYSRGRKAEMSQLMGQDALNIFPLYQNDFEKRATDISSKLSEGAKARFNQLALSTRKTHLDSVATHVATEAKAYTKDSRDAWLGSRIKAMAENPLSFDAELQKGNAVIDATTPGPEGVLEKDKFYDAARSAQLESLVNSDPQLAKKYIEENRNKIGTKLSQEFSQKAQTKQKQRDAEEKVRQDEFDKKMDEMEKRAHDKEERDISNLYLSEDYTKALNAVHNSQYLTGDEKKTWGDSLKKAAKEKPEKLDPIIQAAEIVQINRKISQGEDPILVRNYIVTSPNLTKDDKEQYINKLETKLSSDINEGLKDGYRDIQDLIVPKRGILASLLETPLETMAVKKAQMALDEWVQYQLKAEKPPNRQQIRVKAMEIANTYQVPIAEQIRFLEVEAKRVAEEMKAVRGKK</sequence>
<evidence type="ECO:0000313" key="2">
    <source>
        <dbReference type="EMBL" id="QJI00523.1"/>
    </source>
</evidence>